<evidence type="ECO:0000256" key="1">
    <source>
        <dbReference type="SAM" id="Coils"/>
    </source>
</evidence>
<evidence type="ECO:0000313" key="2">
    <source>
        <dbReference type="EMBL" id="GJT61407.1"/>
    </source>
</evidence>
<sequence length="350" mass="39524">MSKSRQVFHIVKHNITNFQTIIDIDWQSHFENLLDKPITHEITVLVKDLLTPLAEKTRENASEFEKVLKEEIFDDIQYVESLEKELDTLQSDKDEFSNEYDLLLQEYLKAQLQDTNTAIGELKKLVEKMKGKGMDTNFGKPSILGKPPLQPLRNQPVVRQPAAFKSERSLFLKTRFASQVVEKNDFTKPVTLHSWPHVRQFVFAKPYHVNAPDPSRNSLKRVSFQSLKESVGSNDMIPIGQQFSPNKSSDVYVKIMPPRSGLTWKPTDIIFSYVSLRWIPTKKSVETCINTNDSALTLGKETCTSNTVICANSSSLNAGTSMAFEPISSKGSTNVNIIPSSTLVQTSIID</sequence>
<keyword evidence="3" id="KW-1185">Reference proteome</keyword>
<accession>A0ABQ5FF74</accession>
<organism evidence="2 3">
    <name type="scientific">Tanacetum coccineum</name>
    <dbReference type="NCBI Taxonomy" id="301880"/>
    <lineage>
        <taxon>Eukaryota</taxon>
        <taxon>Viridiplantae</taxon>
        <taxon>Streptophyta</taxon>
        <taxon>Embryophyta</taxon>
        <taxon>Tracheophyta</taxon>
        <taxon>Spermatophyta</taxon>
        <taxon>Magnoliopsida</taxon>
        <taxon>eudicotyledons</taxon>
        <taxon>Gunneridae</taxon>
        <taxon>Pentapetalae</taxon>
        <taxon>asterids</taxon>
        <taxon>campanulids</taxon>
        <taxon>Asterales</taxon>
        <taxon>Asteraceae</taxon>
        <taxon>Asteroideae</taxon>
        <taxon>Anthemideae</taxon>
        <taxon>Anthemidinae</taxon>
        <taxon>Tanacetum</taxon>
    </lineage>
</organism>
<comment type="caution">
    <text evidence="2">The sequence shown here is derived from an EMBL/GenBank/DDBJ whole genome shotgun (WGS) entry which is preliminary data.</text>
</comment>
<proteinExistence type="predicted"/>
<dbReference type="Proteomes" id="UP001151760">
    <property type="component" value="Unassembled WGS sequence"/>
</dbReference>
<evidence type="ECO:0000313" key="3">
    <source>
        <dbReference type="Proteomes" id="UP001151760"/>
    </source>
</evidence>
<protein>
    <submittedName>
        <fullName evidence="2">Uncharacterized protein</fullName>
    </submittedName>
</protein>
<reference evidence="2" key="1">
    <citation type="journal article" date="2022" name="Int. J. Mol. Sci.">
        <title>Draft Genome of Tanacetum Coccineum: Genomic Comparison of Closely Related Tanacetum-Family Plants.</title>
        <authorList>
            <person name="Yamashiro T."/>
            <person name="Shiraishi A."/>
            <person name="Nakayama K."/>
            <person name="Satake H."/>
        </authorList>
    </citation>
    <scope>NUCLEOTIDE SEQUENCE</scope>
</reference>
<dbReference type="EMBL" id="BQNB010017285">
    <property type="protein sequence ID" value="GJT61407.1"/>
    <property type="molecule type" value="Genomic_DNA"/>
</dbReference>
<feature type="coiled-coil region" evidence="1">
    <location>
        <begin position="79"/>
        <end position="106"/>
    </location>
</feature>
<name>A0ABQ5FF74_9ASTR</name>
<reference evidence="2" key="2">
    <citation type="submission" date="2022-01" db="EMBL/GenBank/DDBJ databases">
        <authorList>
            <person name="Yamashiro T."/>
            <person name="Shiraishi A."/>
            <person name="Satake H."/>
            <person name="Nakayama K."/>
        </authorList>
    </citation>
    <scope>NUCLEOTIDE SEQUENCE</scope>
</reference>
<gene>
    <name evidence="2" type="ORF">Tco_1004940</name>
</gene>
<keyword evidence="1" id="KW-0175">Coiled coil</keyword>